<accession>A0A327RQI1</accession>
<gene>
    <name evidence="4" type="ORF">LY08_00174</name>
</gene>
<dbReference type="EMBL" id="QLLO01000001">
    <property type="protein sequence ID" value="RAJ17904.1"/>
    <property type="molecule type" value="Genomic_DNA"/>
</dbReference>
<dbReference type="RefSeq" id="WP_111658543.1">
    <property type="nucleotide sequence ID" value="NZ_QLLO01000001.1"/>
</dbReference>
<protein>
    <submittedName>
        <fullName evidence="4">Glycerol-3-phosphate cytidylyltransferase</fullName>
    </submittedName>
</protein>
<dbReference type="OrthoDB" id="9795543at2"/>
<reference evidence="4 5" key="1">
    <citation type="submission" date="2018-06" db="EMBL/GenBank/DDBJ databases">
        <title>Genomic Encyclopedia of Archaeal and Bacterial Type Strains, Phase II (KMG-II): from individual species to whole genera.</title>
        <authorList>
            <person name="Goeker M."/>
        </authorList>
    </citation>
    <scope>NUCLEOTIDE SEQUENCE [LARGE SCALE GENOMIC DNA]</scope>
    <source>
        <strain evidence="4 5">DSM 24464</strain>
    </source>
</reference>
<dbReference type="InterPro" id="IPR004821">
    <property type="entry name" value="Cyt_trans-like"/>
</dbReference>
<sequence length="141" mass="16437">MKKEIIGYTSGVFDMFHVGHLNILKQAKKNCDYLIVAVSPDELVFSYKGKKPIMSLEDRMAIIEAIKYVDKVVIQHDRDKIKAYHNYKFDVMFVGDDWKGNPLFEEVEKELIKHGSKIQFFSYTNKVSSTKLRSILKDEIK</sequence>
<keyword evidence="1 4" id="KW-0808">Transferase</keyword>
<keyword evidence="5" id="KW-1185">Reference proteome</keyword>
<dbReference type="Proteomes" id="UP000248703">
    <property type="component" value="Unassembled WGS sequence"/>
</dbReference>
<evidence type="ECO:0000313" key="5">
    <source>
        <dbReference type="Proteomes" id="UP000248703"/>
    </source>
</evidence>
<dbReference type="InterPro" id="IPR050385">
    <property type="entry name" value="Archaeal_FAD_synthase"/>
</dbReference>
<organism evidence="4 5">
    <name type="scientific">Olleya aquimaris</name>
    <dbReference type="NCBI Taxonomy" id="639310"/>
    <lineage>
        <taxon>Bacteria</taxon>
        <taxon>Pseudomonadati</taxon>
        <taxon>Bacteroidota</taxon>
        <taxon>Flavobacteriia</taxon>
        <taxon>Flavobacteriales</taxon>
        <taxon>Flavobacteriaceae</taxon>
    </lineage>
</organism>
<keyword evidence="2 4" id="KW-0548">Nucleotidyltransferase</keyword>
<evidence type="ECO:0000256" key="1">
    <source>
        <dbReference type="ARBA" id="ARBA00022679"/>
    </source>
</evidence>
<evidence type="ECO:0000256" key="2">
    <source>
        <dbReference type="ARBA" id="ARBA00022695"/>
    </source>
</evidence>
<dbReference type="PANTHER" id="PTHR43793:SF1">
    <property type="entry name" value="FAD SYNTHASE"/>
    <property type="match status" value="1"/>
</dbReference>
<evidence type="ECO:0000313" key="4">
    <source>
        <dbReference type="EMBL" id="RAJ17904.1"/>
    </source>
</evidence>
<dbReference type="Gene3D" id="3.40.50.620">
    <property type="entry name" value="HUPs"/>
    <property type="match status" value="1"/>
</dbReference>
<dbReference type="Pfam" id="PF01467">
    <property type="entry name" value="CTP_transf_like"/>
    <property type="match status" value="1"/>
</dbReference>
<evidence type="ECO:0000259" key="3">
    <source>
        <dbReference type="Pfam" id="PF01467"/>
    </source>
</evidence>
<proteinExistence type="predicted"/>
<dbReference type="SUPFAM" id="SSF52374">
    <property type="entry name" value="Nucleotidylyl transferase"/>
    <property type="match status" value="1"/>
</dbReference>
<dbReference type="AlphaFoldDB" id="A0A327RQI1"/>
<comment type="caution">
    <text evidence="4">The sequence shown here is derived from an EMBL/GenBank/DDBJ whole genome shotgun (WGS) entry which is preliminary data.</text>
</comment>
<dbReference type="PANTHER" id="PTHR43793">
    <property type="entry name" value="FAD SYNTHASE"/>
    <property type="match status" value="1"/>
</dbReference>
<feature type="domain" description="Cytidyltransferase-like" evidence="3">
    <location>
        <begin position="9"/>
        <end position="134"/>
    </location>
</feature>
<name>A0A327RQI1_9FLAO</name>
<dbReference type="NCBIfam" id="TIGR00125">
    <property type="entry name" value="cyt_tran_rel"/>
    <property type="match status" value="1"/>
</dbReference>
<dbReference type="GO" id="GO:0016779">
    <property type="term" value="F:nucleotidyltransferase activity"/>
    <property type="evidence" value="ECO:0007669"/>
    <property type="project" value="UniProtKB-KW"/>
</dbReference>
<dbReference type="InterPro" id="IPR014729">
    <property type="entry name" value="Rossmann-like_a/b/a_fold"/>
</dbReference>